<dbReference type="InterPro" id="IPR029058">
    <property type="entry name" value="AB_hydrolase_fold"/>
</dbReference>
<feature type="domain" description="Alpha/beta hydrolase fold-3" evidence="2">
    <location>
        <begin position="112"/>
        <end position="336"/>
    </location>
</feature>
<evidence type="ECO:0000313" key="3">
    <source>
        <dbReference type="EMBL" id="KAK2594293.1"/>
    </source>
</evidence>
<proteinExistence type="predicted"/>
<evidence type="ECO:0000256" key="1">
    <source>
        <dbReference type="SAM" id="MobiDB-lite"/>
    </source>
</evidence>
<dbReference type="Proteomes" id="UP001251528">
    <property type="component" value="Unassembled WGS sequence"/>
</dbReference>
<dbReference type="AlphaFoldDB" id="A0AAJ0CJN6"/>
<dbReference type="Gene3D" id="3.40.50.1820">
    <property type="entry name" value="alpha/beta hydrolase"/>
    <property type="match status" value="1"/>
</dbReference>
<dbReference type="PANTHER" id="PTHR23024:SF557">
    <property type="entry name" value="AB HYDROLASE SUPERFAMILY PROTEIN C1039.03"/>
    <property type="match status" value="1"/>
</dbReference>
<dbReference type="EMBL" id="JASWJB010000174">
    <property type="protein sequence ID" value="KAK2594293.1"/>
    <property type="molecule type" value="Genomic_DNA"/>
</dbReference>
<dbReference type="InterPro" id="IPR013094">
    <property type="entry name" value="AB_hydrolase_3"/>
</dbReference>
<protein>
    <recommendedName>
        <fullName evidence="2">Alpha/beta hydrolase fold-3 domain-containing protein</fullName>
    </recommendedName>
</protein>
<reference evidence="3" key="1">
    <citation type="submission" date="2023-06" db="EMBL/GenBank/DDBJ databases">
        <title>Conoideocrella luteorostrata (Hypocreales: Clavicipitaceae), a potential biocontrol fungus for elongate hemlock scale in United States Christmas tree production areas.</title>
        <authorList>
            <person name="Barrett H."/>
            <person name="Lovett B."/>
            <person name="Macias A.M."/>
            <person name="Stajich J.E."/>
            <person name="Kasson M.T."/>
        </authorList>
    </citation>
    <scope>NUCLEOTIDE SEQUENCE</scope>
    <source>
        <strain evidence="3">ARSEF 14590</strain>
    </source>
</reference>
<dbReference type="PANTHER" id="PTHR23024">
    <property type="entry name" value="ARYLACETAMIDE DEACETYLASE"/>
    <property type="match status" value="1"/>
</dbReference>
<keyword evidence="4" id="KW-1185">Reference proteome</keyword>
<organism evidence="3 4">
    <name type="scientific">Conoideocrella luteorostrata</name>
    <dbReference type="NCBI Taxonomy" id="1105319"/>
    <lineage>
        <taxon>Eukaryota</taxon>
        <taxon>Fungi</taxon>
        <taxon>Dikarya</taxon>
        <taxon>Ascomycota</taxon>
        <taxon>Pezizomycotina</taxon>
        <taxon>Sordariomycetes</taxon>
        <taxon>Hypocreomycetidae</taxon>
        <taxon>Hypocreales</taxon>
        <taxon>Clavicipitaceae</taxon>
        <taxon>Conoideocrella</taxon>
    </lineage>
</organism>
<dbReference type="GO" id="GO:0016787">
    <property type="term" value="F:hydrolase activity"/>
    <property type="evidence" value="ECO:0007669"/>
    <property type="project" value="InterPro"/>
</dbReference>
<name>A0AAJ0CJN6_9HYPO</name>
<feature type="region of interest" description="Disordered" evidence="1">
    <location>
        <begin position="1"/>
        <end position="21"/>
    </location>
</feature>
<evidence type="ECO:0000259" key="2">
    <source>
        <dbReference type="Pfam" id="PF07859"/>
    </source>
</evidence>
<evidence type="ECO:0000313" key="4">
    <source>
        <dbReference type="Proteomes" id="UP001251528"/>
    </source>
</evidence>
<dbReference type="SUPFAM" id="SSF53474">
    <property type="entry name" value="alpha/beta-Hydrolases"/>
    <property type="match status" value="1"/>
</dbReference>
<accession>A0AAJ0CJN6</accession>
<sequence>MATNADNLSSRQKQPQYPNPIHPMFMDRLDSDFVEYYNQYIAIKPATHGVTIQDIRAAPKKYASPWYRDFTYEPFVNDIQITSDDGHKFTARIYAPDSRTSRFGSGPYPVHINFHGGGYALGDLTGDAELCMLVRNRVGITVIDVDYRLTPEHTFLRGHDDCWAAIRWVHAQAAELNVCKNSISIGGISAGGHISAVWAFSKTWPPKPLTNVTALEQAILAVPATTSHLGLEKASDSPFPSFTENEVAPCLDWARMKFFMDHAQPTSEAARAELEKRPQFFSSPIDGDVRGVCDTFIATAERDPLRDEGEAYGQKLIQAGVRVAMRRYTGVPHPFMHMLVVKKAQMYMDDVCSELRRAHNA</sequence>
<dbReference type="InterPro" id="IPR050466">
    <property type="entry name" value="Carboxylest/Gibb_receptor"/>
</dbReference>
<feature type="compositionally biased region" description="Polar residues" evidence="1">
    <location>
        <begin position="1"/>
        <end position="16"/>
    </location>
</feature>
<gene>
    <name evidence="3" type="ORF">QQS21_007999</name>
</gene>
<dbReference type="Pfam" id="PF07859">
    <property type="entry name" value="Abhydrolase_3"/>
    <property type="match status" value="1"/>
</dbReference>
<comment type="caution">
    <text evidence="3">The sequence shown here is derived from an EMBL/GenBank/DDBJ whole genome shotgun (WGS) entry which is preliminary data.</text>
</comment>